<comment type="caution">
    <text evidence="5">The sequence shown here is derived from an EMBL/GenBank/DDBJ whole genome shotgun (WGS) entry which is preliminary data.</text>
</comment>
<dbReference type="Pfam" id="PF01425">
    <property type="entry name" value="Amidase"/>
    <property type="match status" value="2"/>
</dbReference>
<dbReference type="Proteomes" id="UP000614334">
    <property type="component" value="Unassembled WGS sequence"/>
</dbReference>
<evidence type="ECO:0000313" key="6">
    <source>
        <dbReference type="Proteomes" id="UP000614334"/>
    </source>
</evidence>
<gene>
    <name evidence="5" type="ORF">RHS01_08664</name>
</gene>
<dbReference type="PANTHER" id="PTHR46072">
    <property type="entry name" value="AMIDASE-RELATED-RELATED"/>
    <property type="match status" value="1"/>
</dbReference>
<feature type="domain" description="Amidase" evidence="4">
    <location>
        <begin position="413"/>
        <end position="542"/>
    </location>
</feature>
<proteinExistence type="inferred from homology"/>
<evidence type="ECO:0000256" key="2">
    <source>
        <dbReference type="ARBA" id="ARBA00022801"/>
    </source>
</evidence>
<evidence type="ECO:0000259" key="4">
    <source>
        <dbReference type="Pfam" id="PF01425"/>
    </source>
</evidence>
<feature type="compositionally biased region" description="Polar residues" evidence="3">
    <location>
        <begin position="1"/>
        <end position="22"/>
    </location>
</feature>
<dbReference type="SUPFAM" id="SSF75304">
    <property type="entry name" value="Amidase signature (AS) enzymes"/>
    <property type="match status" value="1"/>
</dbReference>
<dbReference type="EMBL" id="JACYCF010000018">
    <property type="protein sequence ID" value="KAF8751247.1"/>
    <property type="molecule type" value="Genomic_DNA"/>
</dbReference>
<accession>A0A8H7M1T3</accession>
<dbReference type="Gene3D" id="3.90.1300.10">
    <property type="entry name" value="Amidase signature (AS) domain"/>
    <property type="match status" value="1"/>
</dbReference>
<name>A0A8H7M1T3_9AGAM</name>
<comment type="similarity">
    <text evidence="1">Belongs to the amidase family.</text>
</comment>
<organism evidence="5 6">
    <name type="scientific">Rhizoctonia solani</name>
    <dbReference type="NCBI Taxonomy" id="456999"/>
    <lineage>
        <taxon>Eukaryota</taxon>
        <taxon>Fungi</taxon>
        <taxon>Dikarya</taxon>
        <taxon>Basidiomycota</taxon>
        <taxon>Agaricomycotina</taxon>
        <taxon>Agaricomycetes</taxon>
        <taxon>Cantharellales</taxon>
        <taxon>Ceratobasidiaceae</taxon>
        <taxon>Rhizoctonia</taxon>
    </lineage>
</organism>
<protein>
    <submittedName>
        <fullName evidence="5">Amidase</fullName>
    </submittedName>
</protein>
<evidence type="ECO:0000313" key="5">
    <source>
        <dbReference type="EMBL" id="KAF8751247.1"/>
    </source>
</evidence>
<dbReference type="AlphaFoldDB" id="A0A8H7M1T3"/>
<dbReference type="GO" id="GO:0016787">
    <property type="term" value="F:hydrolase activity"/>
    <property type="evidence" value="ECO:0007669"/>
    <property type="project" value="UniProtKB-KW"/>
</dbReference>
<sequence>MVSNEHQSVSFSSLSHTANNDSRPPETSWEISAARKRDDRANRLKPYAHWSLAELTPPQSHNNVIPLVHARLTDRERSFLASDVTDLAQRLATRECTALEVTTAFCKAAYAAQELTNCLTEVMFEQALGRAQELDEHISTSGKVVGPLHGVPISIKDHISIKGEDTATGFVAWAGRTIAEEDATVVRILRQAGAIIYVKTTNPQSVFAFETLSNIYGHTTNPYNRDLTPGGSSGGEAALAACRGSLLGVGTDIGALLGPSAWCGLYGLKPSSHRLPASGILAAYKGMENIVGVLGPMAHSARDLELFCRVISDYEPWTSDFSTLPIPWNSTIVQHGGNDKLVIGLFIDDGVVEPHPPIIERLNKTREALITAGHEVIDWVPMDHAQAFELIPAIPPIAQILPDPSKANILTVSQSWDANYERDQFRARALKHWNDTALRSKSGRPVDAVLCPVAPTLAAPHGTTRWIGYTSYWNLLDLPAVVFPSGKPLQASSWASASHSPRDRPRNPFDEFVRAQWNPETFDGAPVGLQLVGRRWQEEKLLAVLKHVEDAVARFEK</sequence>
<dbReference type="InterPro" id="IPR023631">
    <property type="entry name" value="Amidase_dom"/>
</dbReference>
<feature type="domain" description="Amidase" evidence="4">
    <location>
        <begin position="100"/>
        <end position="394"/>
    </location>
</feature>
<evidence type="ECO:0000256" key="3">
    <source>
        <dbReference type="SAM" id="MobiDB-lite"/>
    </source>
</evidence>
<keyword evidence="2" id="KW-0378">Hydrolase</keyword>
<reference evidence="5" key="1">
    <citation type="submission" date="2020-09" db="EMBL/GenBank/DDBJ databases">
        <title>Comparative genome analyses of four rice-infecting Rhizoctonia solani isolates reveal extensive enrichment of homogalacturonan modification genes.</title>
        <authorList>
            <person name="Lee D.-Y."/>
            <person name="Jeon J."/>
            <person name="Kim K.-T."/>
            <person name="Cheong K."/>
            <person name="Song H."/>
            <person name="Choi G."/>
            <person name="Ko J."/>
            <person name="Opiyo S.O."/>
            <person name="Zuo S."/>
            <person name="Madhav S."/>
            <person name="Lee Y.-H."/>
            <person name="Wang G.-L."/>
        </authorList>
    </citation>
    <scope>NUCLEOTIDE SEQUENCE</scope>
    <source>
        <strain evidence="5">AG1-IA B2</strain>
    </source>
</reference>
<feature type="region of interest" description="Disordered" evidence="3">
    <location>
        <begin position="1"/>
        <end position="29"/>
    </location>
</feature>
<dbReference type="PIRSF" id="PIRSF001221">
    <property type="entry name" value="Amidase_fungi"/>
    <property type="match status" value="1"/>
</dbReference>
<evidence type="ECO:0000256" key="1">
    <source>
        <dbReference type="ARBA" id="ARBA00009199"/>
    </source>
</evidence>
<dbReference type="InterPro" id="IPR036928">
    <property type="entry name" value="AS_sf"/>
</dbReference>